<dbReference type="Gene3D" id="3.30.200.20">
    <property type="entry name" value="Phosphorylase Kinase, domain 1"/>
    <property type="match status" value="1"/>
</dbReference>
<proteinExistence type="predicted"/>
<evidence type="ECO:0000313" key="3">
    <source>
        <dbReference type="Proteomes" id="UP000035642"/>
    </source>
</evidence>
<reference evidence="3" key="1">
    <citation type="submission" date="2012-09" db="EMBL/GenBank/DDBJ databases">
        <authorList>
            <person name="Martin A.A."/>
        </authorList>
    </citation>
    <scope>NUCLEOTIDE SEQUENCE</scope>
</reference>
<evidence type="ECO:0000259" key="2">
    <source>
        <dbReference type="PROSITE" id="PS50011"/>
    </source>
</evidence>
<dbReference type="InterPro" id="IPR050235">
    <property type="entry name" value="CK1_Ser-Thr_kinase"/>
</dbReference>
<dbReference type="InterPro" id="IPR000719">
    <property type="entry name" value="Prot_kinase_dom"/>
</dbReference>
<dbReference type="PROSITE" id="PS50011">
    <property type="entry name" value="PROTEIN_KINASE_DOM"/>
    <property type="match status" value="1"/>
</dbReference>
<name>A0A158P703_ANGCA</name>
<dbReference type="AlphaFoldDB" id="A0A158P703"/>
<reference evidence="4" key="2">
    <citation type="submission" date="2016-04" db="UniProtKB">
        <authorList>
            <consortium name="WormBaseParasite"/>
        </authorList>
    </citation>
    <scope>IDENTIFICATION</scope>
</reference>
<organism evidence="3 4">
    <name type="scientific">Angiostrongylus cantonensis</name>
    <name type="common">Rat lungworm</name>
    <dbReference type="NCBI Taxonomy" id="6313"/>
    <lineage>
        <taxon>Eukaryota</taxon>
        <taxon>Metazoa</taxon>
        <taxon>Ecdysozoa</taxon>
        <taxon>Nematoda</taxon>
        <taxon>Chromadorea</taxon>
        <taxon>Rhabditida</taxon>
        <taxon>Rhabditina</taxon>
        <taxon>Rhabditomorpha</taxon>
        <taxon>Strongyloidea</taxon>
        <taxon>Metastrongylidae</taxon>
        <taxon>Angiostrongylus</taxon>
    </lineage>
</organism>
<dbReference type="PANTHER" id="PTHR11909">
    <property type="entry name" value="CASEIN KINASE-RELATED"/>
    <property type="match status" value="1"/>
</dbReference>
<accession>A0A158P703</accession>
<dbReference type="PROSITE" id="PS00107">
    <property type="entry name" value="PROTEIN_KINASE_ATP"/>
    <property type="match status" value="1"/>
</dbReference>
<dbReference type="InterPro" id="IPR011009">
    <property type="entry name" value="Kinase-like_dom_sf"/>
</dbReference>
<dbReference type="GO" id="GO:0005524">
    <property type="term" value="F:ATP binding"/>
    <property type="evidence" value="ECO:0007669"/>
    <property type="project" value="UniProtKB-UniRule"/>
</dbReference>
<dbReference type="SUPFAM" id="SSF56112">
    <property type="entry name" value="Protein kinase-like (PK-like)"/>
    <property type="match status" value="1"/>
</dbReference>
<dbReference type="GO" id="GO:0004672">
    <property type="term" value="F:protein kinase activity"/>
    <property type="evidence" value="ECO:0007669"/>
    <property type="project" value="InterPro"/>
</dbReference>
<dbReference type="WBParaSite" id="ACAC_0000178001-mRNA-1">
    <property type="protein sequence ID" value="ACAC_0000178001-mRNA-1"/>
    <property type="gene ID" value="ACAC_0000178001"/>
</dbReference>
<dbReference type="SMART" id="SM00220">
    <property type="entry name" value="S_TKc"/>
    <property type="match status" value="1"/>
</dbReference>
<dbReference type="Pfam" id="PF00069">
    <property type="entry name" value="Pkinase"/>
    <property type="match status" value="1"/>
</dbReference>
<feature type="binding site" evidence="1">
    <location>
        <position position="53"/>
    </location>
    <ligand>
        <name>ATP</name>
        <dbReference type="ChEBI" id="CHEBI:30616"/>
    </ligand>
</feature>
<dbReference type="Gene3D" id="1.10.510.10">
    <property type="entry name" value="Transferase(Phosphotransferase) domain 1"/>
    <property type="match status" value="1"/>
</dbReference>
<evidence type="ECO:0000256" key="1">
    <source>
        <dbReference type="PROSITE-ProRule" id="PRU10141"/>
    </source>
</evidence>
<protein>
    <submittedName>
        <fullName evidence="4">Protein kinase domain-containing protein</fullName>
    </submittedName>
</protein>
<evidence type="ECO:0000313" key="4">
    <source>
        <dbReference type="WBParaSite" id="ACAC_0000178001-mRNA-1"/>
    </source>
</evidence>
<keyword evidence="1" id="KW-0547">Nucleotide-binding</keyword>
<dbReference type="InterPro" id="IPR017441">
    <property type="entry name" value="Protein_kinase_ATP_BS"/>
</dbReference>
<feature type="domain" description="Protein kinase" evidence="2">
    <location>
        <begin position="24"/>
        <end position="266"/>
    </location>
</feature>
<keyword evidence="1" id="KW-0067">ATP-binding</keyword>
<keyword evidence="3" id="KW-1185">Reference proteome</keyword>
<dbReference type="STRING" id="6313.A0A158P703"/>
<dbReference type="Proteomes" id="UP000035642">
    <property type="component" value="Unassembled WGS sequence"/>
</dbReference>
<sequence length="266" mass="29995">MSDDEERVEDCVVLEQGTLIRDVWAVVRALGKGAYGHVYHVINIKTGVQAALKAESKSQADRVLKMERNVLQCFRGVKGTVQLISMGTTDTYSFIIMTLCGADLTRLCNTIGALTDSTILRLAIQTLLSLKKVAFRGSLRYCSLAVHNRLEQFKGRVDDLWSWAYMTIEMRDPLPWTKVNHPEAVQGLKEDTPLEKLCGTTGPSRVFLPILKQLKKLDYFDRPDYQAIFELILDEVIKLKVGITDPYDWDGKISDPDLIEKLSEGL</sequence>